<comment type="similarity">
    <text evidence="1 2">Belongs to the small heat shock protein (HSP20) family.</text>
</comment>
<evidence type="ECO:0000313" key="5">
    <source>
        <dbReference type="Proteomes" id="UP000326331"/>
    </source>
</evidence>
<dbReference type="CDD" id="cd06464">
    <property type="entry name" value="ACD_sHsps-like"/>
    <property type="match status" value="1"/>
</dbReference>
<feature type="domain" description="SHSP" evidence="3">
    <location>
        <begin position="37"/>
        <end position="152"/>
    </location>
</feature>
<dbReference type="InterPro" id="IPR002068">
    <property type="entry name" value="A-crystallin/Hsp20_dom"/>
</dbReference>
<dbReference type="PROSITE" id="PS01031">
    <property type="entry name" value="SHSP"/>
    <property type="match status" value="1"/>
</dbReference>
<dbReference type="InterPro" id="IPR031107">
    <property type="entry name" value="Small_HSP"/>
</dbReference>
<dbReference type="Pfam" id="PF00011">
    <property type="entry name" value="HSP20"/>
    <property type="match status" value="1"/>
</dbReference>
<dbReference type="PANTHER" id="PTHR11527">
    <property type="entry name" value="HEAT-SHOCK PROTEIN 20 FAMILY MEMBER"/>
    <property type="match status" value="1"/>
</dbReference>
<accession>A0ABX6C0M5</accession>
<evidence type="ECO:0000256" key="2">
    <source>
        <dbReference type="RuleBase" id="RU003616"/>
    </source>
</evidence>
<evidence type="ECO:0000259" key="3">
    <source>
        <dbReference type="PROSITE" id="PS01031"/>
    </source>
</evidence>
<evidence type="ECO:0000313" key="4">
    <source>
        <dbReference type="EMBL" id="QFG02788.1"/>
    </source>
</evidence>
<protein>
    <submittedName>
        <fullName evidence="4">Hsp20/alpha crystallin family protein</fullName>
    </submittedName>
</protein>
<reference evidence="4 5" key="1">
    <citation type="submission" date="2019-10" db="EMBL/GenBank/DDBJ databases">
        <title>Thermopilla bonchosmolovskayae gen. nov., sp. nov., a moderately thermophilic Chloroflexi bacterium from a Chukotka hot spring (Arctic, Russia), representing a novel classis Thermopillaia, which include previously uncultivated lineage OLB14.</title>
        <authorList>
            <person name="Kochetkova T.V."/>
            <person name="Zayulina K.S."/>
            <person name="Zhigarkov V.S."/>
            <person name="Minaev N.V."/>
            <person name="Novikov A."/>
            <person name="Toshchakov S.V."/>
            <person name="Elcheninov A.G."/>
            <person name="Kublanov I.V."/>
        </authorList>
    </citation>
    <scope>NUCLEOTIDE SEQUENCE [LARGE SCALE GENOMIC DNA]</scope>
    <source>
        <strain evidence="4 5">3753O</strain>
    </source>
</reference>
<dbReference type="Gene3D" id="2.60.40.790">
    <property type="match status" value="1"/>
</dbReference>
<dbReference type="EMBL" id="CP042829">
    <property type="protein sequence ID" value="QFG02788.1"/>
    <property type="molecule type" value="Genomic_DNA"/>
</dbReference>
<proteinExistence type="inferred from homology"/>
<keyword evidence="5" id="KW-1185">Reference proteome</keyword>
<organism evidence="4 5">
    <name type="scientific">Tepidiforma bonchosmolovskayae</name>
    <dbReference type="NCBI Taxonomy" id="2601677"/>
    <lineage>
        <taxon>Bacteria</taxon>
        <taxon>Bacillati</taxon>
        <taxon>Chloroflexota</taxon>
        <taxon>Tepidiformia</taxon>
        <taxon>Tepidiformales</taxon>
        <taxon>Tepidiformaceae</taxon>
        <taxon>Tepidiforma</taxon>
    </lineage>
</organism>
<gene>
    <name evidence="4" type="ORF">Tbon_05620</name>
</gene>
<dbReference type="Proteomes" id="UP000326331">
    <property type="component" value="Chromosome"/>
</dbReference>
<dbReference type="InterPro" id="IPR008978">
    <property type="entry name" value="HSP20-like_chaperone"/>
</dbReference>
<dbReference type="SUPFAM" id="SSF49764">
    <property type="entry name" value="HSP20-like chaperones"/>
    <property type="match status" value="1"/>
</dbReference>
<evidence type="ECO:0000256" key="1">
    <source>
        <dbReference type="PROSITE-ProRule" id="PRU00285"/>
    </source>
</evidence>
<name>A0ABX6C0M5_9CHLR</name>
<sequence length="152" mass="17283">MGDHMEVRAMTGLVRWNPFEEFGSLVPREWLARFGFPAETAWSPRCDVTERDDAIVVHAELPGVDAKDMEVTVENGVLTLRGEKRSERKEEEKGRTYSERFFGSFERRLAIPESVDADRIEAKLKDGVLEVTLPKRAPEPKEPGRKIEIKAG</sequence>